<evidence type="ECO:0000256" key="7">
    <source>
        <dbReference type="ARBA" id="ARBA00022912"/>
    </source>
</evidence>
<dbReference type="CDD" id="cd00060">
    <property type="entry name" value="FHA"/>
    <property type="match status" value="1"/>
</dbReference>
<evidence type="ECO:0000256" key="4">
    <source>
        <dbReference type="ARBA" id="ARBA00022723"/>
    </source>
</evidence>
<dbReference type="Gene3D" id="3.60.40.10">
    <property type="entry name" value="PPM-type phosphatase domain"/>
    <property type="match status" value="1"/>
</dbReference>
<name>A0A7S0WFN2_9CHLO</name>
<evidence type="ECO:0000313" key="12">
    <source>
        <dbReference type="EMBL" id="CAD8811001.1"/>
    </source>
</evidence>
<dbReference type="Pfam" id="PF00481">
    <property type="entry name" value="PP2C"/>
    <property type="match status" value="1"/>
</dbReference>
<dbReference type="PROSITE" id="PS01032">
    <property type="entry name" value="PPM_1"/>
    <property type="match status" value="1"/>
</dbReference>
<dbReference type="PROSITE" id="PS50006">
    <property type="entry name" value="FHA_DOMAIN"/>
    <property type="match status" value="1"/>
</dbReference>
<dbReference type="CDD" id="cd00143">
    <property type="entry name" value="PP2Cc"/>
    <property type="match status" value="1"/>
</dbReference>
<gene>
    <name evidence="12" type="ORF">OMED0930_LOCUS2095</name>
</gene>
<dbReference type="InterPro" id="IPR000222">
    <property type="entry name" value="PP2C_BS"/>
</dbReference>
<accession>A0A7S0WFN2</accession>
<evidence type="ECO:0000256" key="6">
    <source>
        <dbReference type="ARBA" id="ARBA00022842"/>
    </source>
</evidence>
<evidence type="ECO:0000256" key="5">
    <source>
        <dbReference type="ARBA" id="ARBA00022801"/>
    </source>
</evidence>
<dbReference type="EMBL" id="HBFO01003017">
    <property type="protein sequence ID" value="CAD8811001.1"/>
    <property type="molecule type" value="Transcribed_RNA"/>
</dbReference>
<protein>
    <recommendedName>
        <fullName evidence="3">protein-serine/threonine phosphatase</fullName>
        <ecNumber evidence="3">3.1.3.16</ecNumber>
    </recommendedName>
</protein>
<dbReference type="SMART" id="SM00332">
    <property type="entry name" value="PP2Cc"/>
    <property type="match status" value="1"/>
</dbReference>
<dbReference type="Gene3D" id="2.60.200.20">
    <property type="match status" value="1"/>
</dbReference>
<proteinExistence type="predicted"/>
<sequence length="551" mass="58898">MSSARSARAAPSRSEAEARDKRGAGANVLGGLLVVGLSIAGYACVRAFGGAGARSKDAKAATTAVVVVDSVVKTLEFEDEGDAEMEDGARGVEDAKLTERAIDDAAEAAEEAVISQSSSPRVSENIPHSTIAAKESVTTKISPSNSIKDSLPAPLTPRARPALKLEVENTSSRGATFVASLGIDEFSIGRGKVNALVVESAEASTVHASVRWTGKTWEVRDLGSLNGTYLNQTKISIENERAPGKWHKLQHGDAIQFGERESSPKVTVSFFRDMTKRAHEALSLRAVVRAAGSKPNGSEDRILVECPIRGNPSVGVFCVFDGHGGFVAAESARKIFPEVLARHLSGKVPDEKGARTLLERVFLETDKIMGIEYEGCTATAVLVWKNPRTGGLTMQAANVGDSSAALGRVSVSDKSAHGAKYLTPEHKVRHKEERDRLNEAGAELPPEATRLYGLALSRALGDKFLKDQNVGLIAHPFVSEPIDVNGTTDNAVLTIASDGIWDVITPEEMYDAMYDEKIDGCLHATAQRMVIEARRKRSVDDISFIGVCLDI</sequence>
<feature type="region of interest" description="Disordered" evidence="9">
    <location>
        <begin position="1"/>
        <end position="21"/>
    </location>
</feature>
<dbReference type="EC" id="3.1.3.16" evidence="3"/>
<evidence type="ECO:0000256" key="1">
    <source>
        <dbReference type="ARBA" id="ARBA00001936"/>
    </source>
</evidence>
<evidence type="ECO:0000256" key="2">
    <source>
        <dbReference type="ARBA" id="ARBA00001946"/>
    </source>
</evidence>
<dbReference type="GO" id="GO:0004722">
    <property type="term" value="F:protein serine/threonine phosphatase activity"/>
    <property type="evidence" value="ECO:0007669"/>
    <property type="project" value="UniProtKB-EC"/>
</dbReference>
<comment type="cofactor">
    <cofactor evidence="2">
        <name>Mg(2+)</name>
        <dbReference type="ChEBI" id="CHEBI:18420"/>
    </cofactor>
</comment>
<evidence type="ECO:0000259" key="10">
    <source>
        <dbReference type="PROSITE" id="PS50006"/>
    </source>
</evidence>
<keyword evidence="7" id="KW-0904">Protein phosphatase</keyword>
<feature type="domain" description="PPM-type phosphatase" evidence="11">
    <location>
        <begin position="284"/>
        <end position="549"/>
    </location>
</feature>
<dbReference type="GO" id="GO:0046872">
    <property type="term" value="F:metal ion binding"/>
    <property type="evidence" value="ECO:0007669"/>
    <property type="project" value="UniProtKB-KW"/>
</dbReference>
<evidence type="ECO:0000259" key="11">
    <source>
        <dbReference type="PROSITE" id="PS51746"/>
    </source>
</evidence>
<dbReference type="InterPro" id="IPR000253">
    <property type="entry name" value="FHA_dom"/>
</dbReference>
<reference evidence="12" key="1">
    <citation type="submission" date="2021-01" db="EMBL/GenBank/DDBJ databases">
        <authorList>
            <person name="Corre E."/>
            <person name="Pelletier E."/>
            <person name="Niang G."/>
            <person name="Scheremetjew M."/>
            <person name="Finn R."/>
            <person name="Kale V."/>
            <person name="Holt S."/>
            <person name="Cochrane G."/>
            <person name="Meng A."/>
            <person name="Brown T."/>
            <person name="Cohen L."/>
        </authorList>
    </citation>
    <scope>NUCLEOTIDE SEQUENCE</scope>
    <source>
        <strain evidence="12">Clade-D-RCC1621</strain>
    </source>
</reference>
<comment type="cofactor">
    <cofactor evidence="1">
        <name>Mn(2+)</name>
        <dbReference type="ChEBI" id="CHEBI:29035"/>
    </cofactor>
</comment>
<keyword evidence="6" id="KW-0460">Magnesium</keyword>
<evidence type="ECO:0000256" key="3">
    <source>
        <dbReference type="ARBA" id="ARBA00013081"/>
    </source>
</evidence>
<organism evidence="12">
    <name type="scientific">Ostreococcus mediterraneus</name>
    <dbReference type="NCBI Taxonomy" id="1486918"/>
    <lineage>
        <taxon>Eukaryota</taxon>
        <taxon>Viridiplantae</taxon>
        <taxon>Chlorophyta</taxon>
        <taxon>Mamiellophyceae</taxon>
        <taxon>Mamiellales</taxon>
        <taxon>Bathycoccaceae</taxon>
        <taxon>Ostreococcus</taxon>
    </lineage>
</organism>
<dbReference type="SMART" id="SM00240">
    <property type="entry name" value="FHA"/>
    <property type="match status" value="1"/>
</dbReference>
<dbReference type="InterPro" id="IPR001932">
    <property type="entry name" value="PPM-type_phosphatase-like_dom"/>
</dbReference>
<dbReference type="PANTHER" id="PTHR47992">
    <property type="entry name" value="PROTEIN PHOSPHATASE"/>
    <property type="match status" value="1"/>
</dbReference>
<evidence type="ECO:0000256" key="9">
    <source>
        <dbReference type="SAM" id="MobiDB-lite"/>
    </source>
</evidence>
<dbReference type="AlphaFoldDB" id="A0A7S0WFN2"/>
<keyword evidence="4" id="KW-0479">Metal-binding</keyword>
<feature type="domain" description="FHA" evidence="10">
    <location>
        <begin position="186"/>
        <end position="235"/>
    </location>
</feature>
<dbReference type="InterPro" id="IPR036457">
    <property type="entry name" value="PPM-type-like_dom_sf"/>
</dbReference>
<dbReference type="InterPro" id="IPR015655">
    <property type="entry name" value="PP2C"/>
</dbReference>
<feature type="compositionally biased region" description="Low complexity" evidence="9">
    <location>
        <begin position="1"/>
        <end position="13"/>
    </location>
</feature>
<keyword evidence="8" id="KW-0464">Manganese</keyword>
<dbReference type="Pfam" id="PF00498">
    <property type="entry name" value="FHA"/>
    <property type="match status" value="1"/>
</dbReference>
<dbReference type="SUPFAM" id="SSF49879">
    <property type="entry name" value="SMAD/FHA domain"/>
    <property type="match status" value="1"/>
</dbReference>
<dbReference type="PROSITE" id="PS51746">
    <property type="entry name" value="PPM_2"/>
    <property type="match status" value="1"/>
</dbReference>
<dbReference type="SUPFAM" id="SSF81606">
    <property type="entry name" value="PP2C-like"/>
    <property type="match status" value="1"/>
</dbReference>
<dbReference type="InterPro" id="IPR008984">
    <property type="entry name" value="SMAD_FHA_dom_sf"/>
</dbReference>
<evidence type="ECO:0000256" key="8">
    <source>
        <dbReference type="ARBA" id="ARBA00023211"/>
    </source>
</evidence>
<keyword evidence="5" id="KW-0378">Hydrolase</keyword>